<dbReference type="EMBL" id="BAAAZT010000009">
    <property type="protein sequence ID" value="GAA3894361.1"/>
    <property type="molecule type" value="Genomic_DNA"/>
</dbReference>
<sequence>MSQNTRESLSALMDGESDELELRRVLKTLPDEADAADTWHRYHLARSMMQRERGLDVSADLSAGIMARLAAEPAPTAGAAPATGERAGRASSGLSLMRGAGVAAAVSLMVISGVQYFSANSGGERVEVPELALDAPAGGAAAGPQPASLASSAPANNVPMFEPTPFQLRQESRRQGLMTVNDGGMNVPAGQALSRSAAPVGDAQIQLLQSYLQEHAHGAAYSNSDSWLPLSRSSAMTDALGR</sequence>
<dbReference type="Pfam" id="PF03872">
    <property type="entry name" value="RseA_N"/>
    <property type="match status" value="1"/>
</dbReference>
<comment type="caution">
    <text evidence="2">The sequence shown here is derived from an EMBL/GenBank/DDBJ whole genome shotgun (WGS) entry which is preliminary data.</text>
</comment>
<dbReference type="CDD" id="cd16328">
    <property type="entry name" value="RseA_N"/>
    <property type="match status" value="1"/>
</dbReference>
<dbReference type="Gene3D" id="1.10.10.880">
    <property type="entry name" value="Anti sigma-E protein RseA, N-terminal domain"/>
    <property type="match status" value="1"/>
</dbReference>
<accession>A0ABP7L797</accession>
<evidence type="ECO:0000313" key="2">
    <source>
        <dbReference type="EMBL" id="GAA3894361.1"/>
    </source>
</evidence>
<dbReference type="PANTHER" id="PTHR38104">
    <property type="match status" value="1"/>
</dbReference>
<dbReference type="InterPro" id="IPR052383">
    <property type="entry name" value="Anti-sigma-E_RseA-like"/>
</dbReference>
<dbReference type="Proteomes" id="UP001500133">
    <property type="component" value="Unassembled WGS sequence"/>
</dbReference>
<dbReference type="PANTHER" id="PTHR38104:SF1">
    <property type="entry name" value="ANTI-SIGMA-E FACTOR RSEA"/>
    <property type="match status" value="1"/>
</dbReference>
<organism evidence="2 3">
    <name type="scientific">Halomonas cibimaris</name>
    <dbReference type="NCBI Taxonomy" id="657012"/>
    <lineage>
        <taxon>Bacteria</taxon>
        <taxon>Pseudomonadati</taxon>
        <taxon>Pseudomonadota</taxon>
        <taxon>Gammaproteobacteria</taxon>
        <taxon>Oceanospirillales</taxon>
        <taxon>Halomonadaceae</taxon>
        <taxon>Halomonas</taxon>
    </lineage>
</organism>
<evidence type="ECO:0000259" key="1">
    <source>
        <dbReference type="Pfam" id="PF03872"/>
    </source>
</evidence>
<keyword evidence="3" id="KW-1185">Reference proteome</keyword>
<name>A0ABP7L797_9GAMM</name>
<dbReference type="InterPro" id="IPR036147">
    <property type="entry name" value="Anti-sigma_E_RseA_N_sf"/>
</dbReference>
<evidence type="ECO:0000313" key="3">
    <source>
        <dbReference type="Proteomes" id="UP001500133"/>
    </source>
</evidence>
<protein>
    <submittedName>
        <fullName evidence="2">Anti-sigma factor MucA</fullName>
    </submittedName>
</protein>
<proteinExistence type="predicted"/>
<gene>
    <name evidence="2" type="primary">mucA</name>
    <name evidence="2" type="ORF">GCM10022228_01940</name>
</gene>
<dbReference type="SUPFAM" id="SSF89069">
    <property type="entry name" value="N-terminal, cytoplasmic domain of anti-sigmaE factor RseA"/>
    <property type="match status" value="1"/>
</dbReference>
<dbReference type="InterPro" id="IPR005572">
    <property type="entry name" value="Anti-sigma_E_RseA_N"/>
</dbReference>
<reference evidence="3" key="1">
    <citation type="journal article" date="2019" name="Int. J. Syst. Evol. Microbiol.">
        <title>The Global Catalogue of Microorganisms (GCM) 10K type strain sequencing project: providing services to taxonomists for standard genome sequencing and annotation.</title>
        <authorList>
            <consortium name="The Broad Institute Genomics Platform"/>
            <consortium name="The Broad Institute Genome Sequencing Center for Infectious Disease"/>
            <person name="Wu L."/>
            <person name="Ma J."/>
        </authorList>
    </citation>
    <scope>NUCLEOTIDE SEQUENCE [LARGE SCALE GENOMIC DNA]</scope>
    <source>
        <strain evidence="3">JCM 16914</strain>
    </source>
</reference>
<dbReference type="RefSeq" id="WP_344701393.1">
    <property type="nucleotide sequence ID" value="NZ_BAAAZT010000009.1"/>
</dbReference>
<feature type="domain" description="Anti sigma-E protein RseA N-terminal" evidence="1">
    <location>
        <begin position="6"/>
        <end position="77"/>
    </location>
</feature>